<organism evidence="9 10">
    <name type="scientific">Micractinium conductrix</name>
    <dbReference type="NCBI Taxonomy" id="554055"/>
    <lineage>
        <taxon>Eukaryota</taxon>
        <taxon>Viridiplantae</taxon>
        <taxon>Chlorophyta</taxon>
        <taxon>core chlorophytes</taxon>
        <taxon>Trebouxiophyceae</taxon>
        <taxon>Chlorellales</taxon>
        <taxon>Chlorellaceae</taxon>
        <taxon>Chlorella clade</taxon>
        <taxon>Micractinium</taxon>
    </lineage>
</organism>
<feature type="compositionally biased region" description="Gly residues" evidence="8">
    <location>
        <begin position="236"/>
        <end position="246"/>
    </location>
</feature>
<feature type="compositionally biased region" description="Low complexity" evidence="8">
    <location>
        <begin position="247"/>
        <end position="259"/>
    </location>
</feature>
<dbReference type="GO" id="GO:0006397">
    <property type="term" value="P:mRNA processing"/>
    <property type="evidence" value="ECO:0007669"/>
    <property type="project" value="UniProtKB-KW"/>
</dbReference>
<dbReference type="Pfam" id="PF05700">
    <property type="entry name" value="BCAS2"/>
    <property type="match status" value="1"/>
</dbReference>
<dbReference type="OrthoDB" id="205794at2759"/>
<dbReference type="GO" id="GO:0008380">
    <property type="term" value="P:RNA splicing"/>
    <property type="evidence" value="ECO:0007669"/>
    <property type="project" value="UniProtKB-KW"/>
</dbReference>
<keyword evidence="7" id="KW-0175">Coiled coil</keyword>
<dbReference type="PANTHER" id="PTHR13296:SF0">
    <property type="entry name" value="PRE-MRNA-SPLICING FACTOR SPF27"/>
    <property type="match status" value="1"/>
</dbReference>
<accession>A0A2P6V9Y9</accession>
<evidence type="ECO:0000256" key="4">
    <source>
        <dbReference type="ARBA" id="ARBA00022728"/>
    </source>
</evidence>
<evidence type="ECO:0000256" key="2">
    <source>
        <dbReference type="ARBA" id="ARBA00010788"/>
    </source>
</evidence>
<keyword evidence="3" id="KW-0507">mRNA processing</keyword>
<comment type="subcellular location">
    <subcellularLocation>
        <location evidence="1">Nucleus</location>
    </subcellularLocation>
</comment>
<comment type="similarity">
    <text evidence="2">Belongs to the SPF27 family.</text>
</comment>
<evidence type="ECO:0000256" key="8">
    <source>
        <dbReference type="SAM" id="MobiDB-lite"/>
    </source>
</evidence>
<protein>
    <submittedName>
        <fullName evidence="9">Pre-mRNA-splicing factor SPF27-like protein</fullName>
    </submittedName>
</protein>
<evidence type="ECO:0000313" key="9">
    <source>
        <dbReference type="EMBL" id="PSC70907.1"/>
    </source>
</evidence>
<gene>
    <name evidence="9" type="ORF">C2E20_5748</name>
</gene>
<feature type="coiled-coil region" evidence="7">
    <location>
        <begin position="118"/>
        <end position="187"/>
    </location>
</feature>
<feature type="region of interest" description="Disordered" evidence="8">
    <location>
        <begin position="232"/>
        <end position="259"/>
    </location>
</feature>
<dbReference type="STRING" id="554055.A0A2P6V9Y9"/>
<reference evidence="9 10" key="1">
    <citation type="journal article" date="2018" name="Plant J.">
        <title>Genome sequences of Chlorella sorokiniana UTEX 1602 and Micractinium conductrix SAG 241.80: implications to maltose excretion by a green alga.</title>
        <authorList>
            <person name="Arriola M.B."/>
            <person name="Velmurugan N."/>
            <person name="Zhang Y."/>
            <person name="Plunkett M.H."/>
            <person name="Hondzo H."/>
            <person name="Barney B.M."/>
        </authorList>
    </citation>
    <scope>NUCLEOTIDE SEQUENCE [LARGE SCALE GENOMIC DNA]</scope>
    <source>
        <strain evidence="9 10">SAG 241.80</strain>
    </source>
</reference>
<dbReference type="GO" id="GO:0071011">
    <property type="term" value="C:precatalytic spliceosome"/>
    <property type="evidence" value="ECO:0007669"/>
    <property type="project" value="TreeGrafter"/>
</dbReference>
<evidence type="ECO:0000313" key="10">
    <source>
        <dbReference type="Proteomes" id="UP000239649"/>
    </source>
</evidence>
<dbReference type="GO" id="GO:0071013">
    <property type="term" value="C:catalytic step 2 spliceosome"/>
    <property type="evidence" value="ECO:0007669"/>
    <property type="project" value="TreeGrafter"/>
</dbReference>
<dbReference type="EMBL" id="LHPF02000017">
    <property type="protein sequence ID" value="PSC70907.1"/>
    <property type="molecule type" value="Genomic_DNA"/>
</dbReference>
<proteinExistence type="inferred from homology"/>
<dbReference type="GO" id="GO:0000974">
    <property type="term" value="C:Prp19 complex"/>
    <property type="evidence" value="ECO:0007669"/>
    <property type="project" value="TreeGrafter"/>
</dbReference>
<dbReference type="AlphaFoldDB" id="A0A2P6V9Y9"/>
<keyword evidence="10" id="KW-1185">Reference proteome</keyword>
<evidence type="ECO:0000256" key="3">
    <source>
        <dbReference type="ARBA" id="ARBA00022664"/>
    </source>
</evidence>
<comment type="caution">
    <text evidence="9">The sequence shown here is derived from an EMBL/GenBank/DDBJ whole genome shotgun (WGS) entry which is preliminary data.</text>
</comment>
<dbReference type="InterPro" id="IPR008409">
    <property type="entry name" value="SPF27"/>
</dbReference>
<evidence type="ECO:0000256" key="6">
    <source>
        <dbReference type="ARBA" id="ARBA00023242"/>
    </source>
</evidence>
<dbReference type="PANTHER" id="PTHR13296">
    <property type="entry name" value="BCAS2 PROTEIN"/>
    <property type="match status" value="1"/>
</dbReference>
<evidence type="ECO:0000256" key="7">
    <source>
        <dbReference type="SAM" id="Coils"/>
    </source>
</evidence>
<keyword evidence="6" id="KW-0539">Nucleus</keyword>
<dbReference type="Proteomes" id="UP000239649">
    <property type="component" value="Unassembled WGS sequence"/>
</dbReference>
<sequence length="259" mass="28416">MSQQAPLALTDVAHGEQKGWRRNSHLVDSLPYVDGLSPAEKAAVDKLIEEEMRSSSKKPSDYLGELPPLPETRFKDNELLQREAARVEAGQGMQAMDTARYNLDPPPAAKRNDYNAWRVALDNAYAQLEHQYNRLLNLELLLKFGPGAWRMHNEALASFVARLQTQLADLRRSVDDLNRERKLQQHAAGSELSKLEEEYMSLVHKNADIDAACRGVEAEVAAMRAALPLDATAQQQGGGGGGGEGEGAQANGEAEGMQD</sequence>
<evidence type="ECO:0000256" key="5">
    <source>
        <dbReference type="ARBA" id="ARBA00023187"/>
    </source>
</evidence>
<keyword evidence="4" id="KW-0747">Spliceosome</keyword>
<name>A0A2P6V9Y9_9CHLO</name>
<keyword evidence="5" id="KW-0508">mRNA splicing</keyword>
<evidence type="ECO:0000256" key="1">
    <source>
        <dbReference type="ARBA" id="ARBA00004123"/>
    </source>
</evidence>